<sequence length="125" mass="14059">MGVTSSAITNVARKNMAYALINQNESSYDYVCMGVGNGSAPAQVTDTSLAGNESKYANVSGVYEDDYKATWVHTWYYDDLPSHTFREAGIFKNESELEMLARMVFDPITLNESDYLEITMRVRFP</sequence>
<protein>
    <submittedName>
        <fullName evidence="1">Uncharacterized protein</fullName>
    </submittedName>
</protein>
<gene>
    <name evidence="1" type="ORF">LDLAKGPJ_00101</name>
</gene>
<proteinExistence type="predicted"/>
<organism evidence="1 2">
    <name type="scientific">Methanophagales virus GBV301</name>
    <dbReference type="NCBI Taxonomy" id="2999280"/>
    <lineage>
        <taxon>Viruses</taxon>
        <taxon>Duplodnaviria</taxon>
        <taxon>Heunggongvirae</taxon>
        <taxon>Uroviricota</taxon>
        <taxon>Caudoviricetes</taxon>
        <taxon>Nakonvirales</taxon>
        <taxon>Ekchuahviridae</taxon>
        <taxon>Kukulkanvirus</taxon>
        <taxon>Kukulkanvirus guaymasense</taxon>
    </lineage>
</organism>
<accession>A0A9E8VD01</accession>
<name>A0A9E8VD01_9CAUD</name>
<evidence type="ECO:0000313" key="2">
    <source>
        <dbReference type="Proteomes" id="UP001156259"/>
    </source>
</evidence>
<dbReference type="EMBL" id="OP880252">
    <property type="protein sequence ID" value="WAE39525.1"/>
    <property type="molecule type" value="Genomic_DNA"/>
</dbReference>
<evidence type="ECO:0000313" key="1">
    <source>
        <dbReference type="EMBL" id="WAE39525.1"/>
    </source>
</evidence>
<reference evidence="1 2" key="1">
    <citation type="submission" date="2022-10" db="EMBL/GenBank/DDBJ databases">
        <title>Evolutionary Diversification of Methanotrophic Ca. Methanophagales (ANME-1) and Their Expansive Virome.</title>
        <authorList>
            <person name="Laso-Perez R."/>
            <person name="Wu F."/>
            <person name="Cremiere A."/>
            <person name="Speth D.R."/>
            <person name="Magyar J.S."/>
            <person name="Krupovic M."/>
            <person name="Orphan V.J."/>
        </authorList>
    </citation>
    <scope>NUCLEOTIDE SEQUENCE [LARGE SCALE GENOMIC DNA]</scope>
</reference>
<keyword evidence="2" id="KW-1185">Reference proteome</keyword>
<dbReference type="Proteomes" id="UP001156259">
    <property type="component" value="Segment"/>
</dbReference>